<evidence type="ECO:0000259" key="1">
    <source>
        <dbReference type="Pfam" id="PF01841"/>
    </source>
</evidence>
<feature type="domain" description="Transglutaminase-like" evidence="1">
    <location>
        <begin position="322"/>
        <end position="396"/>
    </location>
</feature>
<feature type="domain" description="DUF3857" evidence="2">
    <location>
        <begin position="138"/>
        <end position="198"/>
    </location>
</feature>
<dbReference type="Gene3D" id="2.60.120.1130">
    <property type="match status" value="1"/>
</dbReference>
<dbReference type="Pfam" id="PF12969">
    <property type="entry name" value="DUF3857"/>
    <property type="match status" value="1"/>
</dbReference>
<evidence type="ECO:0000313" key="4">
    <source>
        <dbReference type="Proteomes" id="UP000245962"/>
    </source>
</evidence>
<dbReference type="InterPro" id="IPR002931">
    <property type="entry name" value="Transglutaminase-like"/>
</dbReference>
<protein>
    <submittedName>
        <fullName evidence="3">Transglutaminase</fullName>
    </submittedName>
</protein>
<evidence type="ECO:0000313" key="3">
    <source>
        <dbReference type="EMBL" id="PVW17095.1"/>
    </source>
</evidence>
<dbReference type="Proteomes" id="UP000245962">
    <property type="component" value="Unassembled WGS sequence"/>
</dbReference>
<dbReference type="InterPro" id="IPR024618">
    <property type="entry name" value="DUF3857"/>
</dbReference>
<name>A0A2U0I7L3_9FLAO</name>
<dbReference type="RefSeq" id="WP_116692839.1">
    <property type="nucleotide sequence ID" value="NZ_QEHR01000001.1"/>
</dbReference>
<dbReference type="Gene3D" id="2.60.40.3140">
    <property type="match status" value="1"/>
</dbReference>
<sequence>MKIVFTLLITLGYFQYGFSQDFRFGKVSKEELLEKEHPNDSTADAAVLYREMNTNFDYSQNDGFYLTTDVFERIKIYNKEGFDWANKKVKLYQGSGNSNEEISRLKGYTYFLKSGKIEDEKLRSDGIFEEEATEFLETVKFTMPAVSEGCVIEYKYTITSPFITNIDEYRFQEQIPVNKVALRFTAPEYFNYKMHQKGWVPFRINESGKTRTMHYNTKTEVISGFGAVRQNTKTQRAEVKFMENTYSVSMEHVPALKQEAFTNNIDNYSSSLKFELSYTKFPGSTLEMYTTTWEDVSKSIYDSDAFGDQLKRNNYFDDDIDQLLSGVSNPKEKILKIYEFAKAKMNWNSFVGLYTQEGTKSAYKKGSGNAADINLLLVAMLRYADINANPVLVSTKSNGIPMFPTRNGFNYVIAAVEDGNNTLLLDATIKEGEPNILQPELLNWQGMIVREDRTSSWVSLYPNRHAQQSTMMNLTVNKDDYSITGAAQNRFTGHYALLQRKAYRNANEEEIRKKLEENSGETEISNIEFTNLDKLYQPVALKYDFENFDAVEEIGGKLYFSPLLFLAVDENPFKVEERNYPIDFNYPMKDRYIVTVDIPEGYTVESVPESAAFALGENSGVFKYVINKISGKLQISVEFALNDAVMPAREYANIKKFFKMMIDKEQEKVVLVKA</sequence>
<reference evidence="3 4" key="1">
    <citation type="submission" date="2018-04" db="EMBL/GenBank/DDBJ databases">
        <title>Marixanthomonas spongiae HN-E44 sp. nov., isolated from a marine sponge.</title>
        <authorList>
            <person name="Luo L."/>
            <person name="Zhuang L."/>
        </authorList>
    </citation>
    <scope>NUCLEOTIDE SEQUENCE [LARGE SCALE GENOMIC DNA]</scope>
    <source>
        <strain evidence="3 4">HN-E44</strain>
    </source>
</reference>
<accession>A0A2U0I7L3</accession>
<organism evidence="3 4">
    <name type="scientific">Marixanthomonas spongiae</name>
    <dbReference type="NCBI Taxonomy" id="2174845"/>
    <lineage>
        <taxon>Bacteria</taxon>
        <taxon>Pseudomonadati</taxon>
        <taxon>Bacteroidota</taxon>
        <taxon>Flavobacteriia</taxon>
        <taxon>Flavobacteriales</taxon>
        <taxon>Flavobacteriaceae</taxon>
        <taxon>Marixanthomonas</taxon>
    </lineage>
</organism>
<evidence type="ECO:0000259" key="2">
    <source>
        <dbReference type="Pfam" id="PF12969"/>
    </source>
</evidence>
<proteinExistence type="predicted"/>
<dbReference type="AlphaFoldDB" id="A0A2U0I7L3"/>
<dbReference type="Gene3D" id="3.10.620.30">
    <property type="match status" value="1"/>
</dbReference>
<keyword evidence="4" id="KW-1185">Reference proteome</keyword>
<gene>
    <name evidence="3" type="ORF">DDV96_00815</name>
</gene>
<dbReference type="Pfam" id="PF01841">
    <property type="entry name" value="Transglut_core"/>
    <property type="match status" value="1"/>
</dbReference>
<dbReference type="OrthoDB" id="98874at2"/>
<dbReference type="EMBL" id="QEHR01000001">
    <property type="protein sequence ID" value="PVW17095.1"/>
    <property type="molecule type" value="Genomic_DNA"/>
</dbReference>
<comment type="caution">
    <text evidence="3">The sequence shown here is derived from an EMBL/GenBank/DDBJ whole genome shotgun (WGS) entry which is preliminary data.</text>
</comment>